<dbReference type="Gene3D" id="1.10.510.10">
    <property type="entry name" value="Transferase(Phosphotransferase) domain 1"/>
    <property type="match status" value="1"/>
</dbReference>
<keyword evidence="5 6" id="KW-0067">ATP-binding</keyword>
<evidence type="ECO:0000256" key="3">
    <source>
        <dbReference type="ARBA" id="ARBA00022741"/>
    </source>
</evidence>
<dbReference type="InterPro" id="IPR008271">
    <property type="entry name" value="Ser/Thr_kinase_AS"/>
</dbReference>
<comment type="similarity">
    <text evidence="7">Belongs to the protein kinase superfamily.</text>
</comment>
<gene>
    <name evidence="9" type="ORF">INT45_004773</name>
</gene>
<dbReference type="InterPro" id="IPR017441">
    <property type="entry name" value="Protein_kinase_ATP_BS"/>
</dbReference>
<dbReference type="PROSITE" id="PS00107">
    <property type="entry name" value="PROTEIN_KINASE_ATP"/>
    <property type="match status" value="1"/>
</dbReference>
<dbReference type="SMART" id="SM00220">
    <property type="entry name" value="S_TKc"/>
    <property type="match status" value="1"/>
</dbReference>
<organism evidence="9 10">
    <name type="scientific">Circinella minor</name>
    <dbReference type="NCBI Taxonomy" id="1195481"/>
    <lineage>
        <taxon>Eukaryota</taxon>
        <taxon>Fungi</taxon>
        <taxon>Fungi incertae sedis</taxon>
        <taxon>Mucoromycota</taxon>
        <taxon>Mucoromycotina</taxon>
        <taxon>Mucoromycetes</taxon>
        <taxon>Mucorales</taxon>
        <taxon>Lichtheimiaceae</taxon>
        <taxon>Circinella</taxon>
    </lineage>
</organism>
<sequence length="325" mass="36565">MPDLMKRIQALFKKKQDLPTKLPSSLTRIYKVSNHTLGVGSFAVVKLCTHKKTGQTYALKIVMKKGIAGKEHMLDNELDILKQVRHPHIISMHGLFEDTQAVYIVTDHAKGGELFQQLLRKGSYTEKDASNLVRQILEGLAYLHEHDIVHRDIKPENLLFQTTESEDKLMITDFGLSRIINDHDGILMTACGTPGYVAPEILLRSGHGTPVDLWSVGVIMYTLLSGYTPFWGEDEATLFDNIIGGQYEFDEEYWCDISASAKHLIDCFLKKDPGKRITATEALQHPWISQGRASATDLIANVRKGFTSRQSFRSFTTAVSQNSKE</sequence>
<dbReference type="PROSITE" id="PS00108">
    <property type="entry name" value="PROTEIN_KINASE_ST"/>
    <property type="match status" value="1"/>
</dbReference>
<dbReference type="PANTHER" id="PTHR24347">
    <property type="entry name" value="SERINE/THREONINE-PROTEIN KINASE"/>
    <property type="match status" value="1"/>
</dbReference>
<name>A0A8H7SGD9_9FUNG</name>
<evidence type="ECO:0000256" key="5">
    <source>
        <dbReference type="ARBA" id="ARBA00022840"/>
    </source>
</evidence>
<dbReference type="PROSITE" id="PS50011">
    <property type="entry name" value="PROTEIN_KINASE_DOM"/>
    <property type="match status" value="1"/>
</dbReference>
<evidence type="ECO:0000256" key="4">
    <source>
        <dbReference type="ARBA" id="ARBA00022777"/>
    </source>
</evidence>
<evidence type="ECO:0000259" key="8">
    <source>
        <dbReference type="PROSITE" id="PS50011"/>
    </source>
</evidence>
<feature type="binding site" evidence="6">
    <location>
        <position position="70"/>
    </location>
    <ligand>
        <name>ATP</name>
        <dbReference type="ChEBI" id="CHEBI:30616"/>
    </ligand>
</feature>
<evidence type="ECO:0000313" key="9">
    <source>
        <dbReference type="EMBL" id="KAG2227731.1"/>
    </source>
</evidence>
<dbReference type="InterPro" id="IPR011009">
    <property type="entry name" value="Kinase-like_dom_sf"/>
</dbReference>
<dbReference type="Gene3D" id="3.30.200.20">
    <property type="entry name" value="Phosphorylase Kinase, domain 1"/>
    <property type="match status" value="1"/>
</dbReference>
<feature type="domain" description="Protein kinase" evidence="8">
    <location>
        <begin position="31"/>
        <end position="288"/>
    </location>
</feature>
<comment type="caution">
    <text evidence="9">The sequence shown here is derived from an EMBL/GenBank/DDBJ whole genome shotgun (WGS) entry which is preliminary data.</text>
</comment>
<dbReference type="CDD" id="cd05117">
    <property type="entry name" value="STKc_CAMK"/>
    <property type="match status" value="1"/>
</dbReference>
<evidence type="ECO:0000256" key="6">
    <source>
        <dbReference type="PROSITE-ProRule" id="PRU10141"/>
    </source>
</evidence>
<dbReference type="EMBL" id="JAEPRB010000005">
    <property type="protein sequence ID" value="KAG2227731.1"/>
    <property type="molecule type" value="Genomic_DNA"/>
</dbReference>
<reference evidence="9 10" key="1">
    <citation type="submission" date="2020-12" db="EMBL/GenBank/DDBJ databases">
        <title>Metabolic potential, ecology and presence of endohyphal bacteria is reflected in genomic diversity of Mucoromycotina.</title>
        <authorList>
            <person name="Muszewska A."/>
            <person name="Okrasinska A."/>
            <person name="Steczkiewicz K."/>
            <person name="Drgas O."/>
            <person name="Orlowska M."/>
            <person name="Perlinska-Lenart U."/>
            <person name="Aleksandrzak-Piekarczyk T."/>
            <person name="Szatraj K."/>
            <person name="Zielenkiewicz U."/>
            <person name="Pilsyk S."/>
            <person name="Malc E."/>
            <person name="Mieczkowski P."/>
            <person name="Kruszewska J.S."/>
            <person name="Biernat P."/>
            <person name="Pawlowska J."/>
        </authorList>
    </citation>
    <scope>NUCLEOTIDE SEQUENCE [LARGE SCALE GENOMIC DNA]</scope>
    <source>
        <strain evidence="9 10">CBS 142.35</strain>
    </source>
</reference>
<dbReference type="OrthoDB" id="40902at2759"/>
<keyword evidence="2" id="KW-0808">Transferase</keyword>
<keyword evidence="3 6" id="KW-0547">Nucleotide-binding</keyword>
<dbReference type="InterPro" id="IPR000719">
    <property type="entry name" value="Prot_kinase_dom"/>
</dbReference>
<evidence type="ECO:0000256" key="2">
    <source>
        <dbReference type="ARBA" id="ARBA00022679"/>
    </source>
</evidence>
<evidence type="ECO:0000256" key="1">
    <source>
        <dbReference type="ARBA" id="ARBA00022527"/>
    </source>
</evidence>
<keyword evidence="1 7" id="KW-0723">Serine/threonine-protein kinase</keyword>
<dbReference type="Proteomes" id="UP000646827">
    <property type="component" value="Unassembled WGS sequence"/>
</dbReference>
<dbReference type="GO" id="GO:0005524">
    <property type="term" value="F:ATP binding"/>
    <property type="evidence" value="ECO:0007669"/>
    <property type="project" value="UniProtKB-UniRule"/>
</dbReference>
<dbReference type="GO" id="GO:0004674">
    <property type="term" value="F:protein serine/threonine kinase activity"/>
    <property type="evidence" value="ECO:0007669"/>
    <property type="project" value="UniProtKB-KW"/>
</dbReference>
<keyword evidence="10" id="KW-1185">Reference proteome</keyword>
<dbReference type="Pfam" id="PF00069">
    <property type="entry name" value="Pkinase"/>
    <property type="match status" value="1"/>
</dbReference>
<evidence type="ECO:0000313" key="10">
    <source>
        <dbReference type="Proteomes" id="UP000646827"/>
    </source>
</evidence>
<keyword evidence="4" id="KW-0418">Kinase</keyword>
<protein>
    <recommendedName>
        <fullName evidence="8">Protein kinase domain-containing protein</fullName>
    </recommendedName>
</protein>
<evidence type="ECO:0000256" key="7">
    <source>
        <dbReference type="RuleBase" id="RU000304"/>
    </source>
</evidence>
<dbReference type="SUPFAM" id="SSF56112">
    <property type="entry name" value="Protein kinase-like (PK-like)"/>
    <property type="match status" value="1"/>
</dbReference>
<proteinExistence type="inferred from homology"/>
<dbReference type="AlphaFoldDB" id="A0A8H7SGD9"/>
<dbReference type="FunFam" id="3.30.200.20:FF:000042">
    <property type="entry name" value="Aurora kinase A"/>
    <property type="match status" value="1"/>
</dbReference>
<accession>A0A8H7SGD9</accession>
<dbReference type="FunFam" id="1.10.510.10:FF:000026">
    <property type="entry name" value="Calcium/calmodulin-dependent protein kinase type 1"/>
    <property type="match status" value="1"/>
</dbReference>